<reference evidence="2 3" key="1">
    <citation type="journal article" date="2017" name="Int. J. Parasitol.">
        <title>The genome of the protozoan parasite Cystoisospora suis and a reverse vaccinology approach to identify vaccine candidates.</title>
        <authorList>
            <person name="Palmieri N."/>
            <person name="Shrestha A."/>
            <person name="Ruttkowski B."/>
            <person name="Beck T."/>
            <person name="Vogl C."/>
            <person name="Tomley F."/>
            <person name="Blake D.P."/>
            <person name="Joachim A."/>
        </authorList>
    </citation>
    <scope>NUCLEOTIDE SEQUENCE [LARGE SCALE GENOMIC DNA]</scope>
    <source>
        <strain evidence="2 3">Wien I</strain>
    </source>
</reference>
<name>A0A2C6K2S5_9APIC</name>
<comment type="caution">
    <text evidence="2">The sequence shown here is derived from an EMBL/GenBank/DDBJ whole genome shotgun (WGS) entry which is preliminary data.</text>
</comment>
<keyword evidence="3" id="KW-1185">Reference proteome</keyword>
<dbReference type="AlphaFoldDB" id="A0A2C6K2S5"/>
<evidence type="ECO:0000313" key="3">
    <source>
        <dbReference type="Proteomes" id="UP000221165"/>
    </source>
</evidence>
<organism evidence="2 3">
    <name type="scientific">Cystoisospora suis</name>
    <dbReference type="NCBI Taxonomy" id="483139"/>
    <lineage>
        <taxon>Eukaryota</taxon>
        <taxon>Sar</taxon>
        <taxon>Alveolata</taxon>
        <taxon>Apicomplexa</taxon>
        <taxon>Conoidasida</taxon>
        <taxon>Coccidia</taxon>
        <taxon>Eucoccidiorida</taxon>
        <taxon>Eimeriorina</taxon>
        <taxon>Sarcocystidae</taxon>
        <taxon>Cystoisospora</taxon>
    </lineage>
</organism>
<protein>
    <submittedName>
        <fullName evidence="2">Uncharacterized protein</fullName>
    </submittedName>
</protein>
<feature type="region of interest" description="Disordered" evidence="1">
    <location>
        <begin position="1"/>
        <end position="30"/>
    </location>
</feature>
<dbReference type="EMBL" id="MIGC01005771">
    <property type="protein sequence ID" value="PHJ16610.1"/>
    <property type="molecule type" value="Genomic_DNA"/>
</dbReference>
<dbReference type="Proteomes" id="UP000221165">
    <property type="component" value="Unassembled WGS sequence"/>
</dbReference>
<sequence>MKGHQTIPRVENSETLRRCKKRGYTEFPGQRPREVVGSLVDPGNTEEALLYATEFLGNRAQQRRARENVENTVFTHPPSTAKQWKLR</sequence>
<accession>A0A2C6K2S5</accession>
<dbReference type="RefSeq" id="XP_067918336.1">
    <property type="nucleotide sequence ID" value="XM_068069691.1"/>
</dbReference>
<evidence type="ECO:0000313" key="2">
    <source>
        <dbReference type="EMBL" id="PHJ16610.1"/>
    </source>
</evidence>
<dbReference type="GeneID" id="94432902"/>
<evidence type="ECO:0000256" key="1">
    <source>
        <dbReference type="SAM" id="MobiDB-lite"/>
    </source>
</evidence>
<proteinExistence type="predicted"/>
<dbReference type="VEuPathDB" id="ToxoDB:CSUI_009577"/>
<gene>
    <name evidence="2" type="ORF">CSUI_009577</name>
</gene>